<keyword evidence="18" id="KW-1185">Reference proteome</keyword>
<dbReference type="FunFam" id="3.40.50.1000:FF:000022">
    <property type="entry name" value="Phosphoglycolate phosphatase"/>
    <property type="match status" value="1"/>
</dbReference>
<dbReference type="InterPro" id="IPR037512">
    <property type="entry name" value="PGPase_prok"/>
</dbReference>
<evidence type="ECO:0000256" key="5">
    <source>
        <dbReference type="ARBA" id="ARBA00001947"/>
    </source>
</evidence>
<evidence type="ECO:0000256" key="4">
    <source>
        <dbReference type="ARBA" id="ARBA00001941"/>
    </source>
</evidence>
<dbReference type="PRINTS" id="PR00413">
    <property type="entry name" value="HADHALOGNASE"/>
</dbReference>
<dbReference type="Gene3D" id="3.20.20.70">
    <property type="entry name" value="Aldolase class I"/>
    <property type="match status" value="1"/>
</dbReference>
<dbReference type="Pfam" id="PF00834">
    <property type="entry name" value="Ribul_P_3_epim"/>
    <property type="match status" value="1"/>
</dbReference>
<dbReference type="GO" id="GO:0004750">
    <property type="term" value="F:D-ribulose-phosphate 3-epimerase activity"/>
    <property type="evidence" value="ECO:0007669"/>
    <property type="project" value="UniProtKB-EC"/>
</dbReference>
<evidence type="ECO:0000256" key="14">
    <source>
        <dbReference type="ARBA" id="ARBA00023235"/>
    </source>
</evidence>
<dbReference type="CDD" id="cd00429">
    <property type="entry name" value="RPE"/>
    <property type="match status" value="1"/>
</dbReference>
<sequence length="410" mass="43837">MEPIIAPSILAADFSRLGEEVSNVLHAGADMIHFDVMDNHYVPNLSVGPLVLQSLRKAGINDPVDVHLMVKPVDRLVEEFLDSQPAYISVHPESTEHLHRTLAMIRAGKAKAGLVLNPATPLEVLDEVLDCIDLVLIMSVNPGFGGQSFIPSSLTKLARVKSIIDKADHEIRLQIDGGIKPSNIGAAAAAGADTFVAGYEGYLFDLDGTLVDTAPDINAALNVSLHNAGLDSVDISLTRHWVGHGSRTLISQALAYLAQPEHDIEPLLEDFLHHYRHNLATHSQIYPGVEQTLKQLKTSGTKLAVVTNKLAELSEPLLADIGLATYFDLIVSGDTANAPKPDPAPVRLCLQAFGLTARQTLFVGDSDTDVNAALAAGVDVVCVRDGYNHGVDVTTLGATGVIDSFLELLD</sequence>
<proteinExistence type="inferred from homology"/>
<dbReference type="HAMAP" id="MF_00495">
    <property type="entry name" value="GPH_hydrolase_bact"/>
    <property type="match status" value="1"/>
</dbReference>
<dbReference type="GO" id="GO:0008967">
    <property type="term" value="F:phosphoglycolate phosphatase activity"/>
    <property type="evidence" value="ECO:0007669"/>
    <property type="project" value="UniProtKB-EC"/>
</dbReference>
<evidence type="ECO:0000256" key="9">
    <source>
        <dbReference type="ARBA" id="ARBA00013078"/>
    </source>
</evidence>
<keyword evidence="11" id="KW-0479">Metal-binding</keyword>
<dbReference type="InterPro" id="IPR013785">
    <property type="entry name" value="Aldolase_TIM"/>
</dbReference>
<evidence type="ECO:0000256" key="10">
    <source>
        <dbReference type="ARBA" id="ARBA00013188"/>
    </source>
</evidence>
<dbReference type="OrthoDB" id="1927044at2759"/>
<dbReference type="SFLD" id="SFLDG01129">
    <property type="entry name" value="C1.5:_HAD__Beta-PGM__Phosphata"/>
    <property type="match status" value="1"/>
</dbReference>
<evidence type="ECO:0000256" key="2">
    <source>
        <dbReference type="ARBA" id="ARBA00001782"/>
    </source>
</evidence>
<evidence type="ECO:0000256" key="15">
    <source>
        <dbReference type="ARBA" id="ARBA00023277"/>
    </source>
</evidence>
<evidence type="ECO:0000256" key="12">
    <source>
        <dbReference type="ARBA" id="ARBA00022801"/>
    </source>
</evidence>
<dbReference type="InterPro" id="IPR011060">
    <property type="entry name" value="RibuloseP-bd_barrel"/>
</dbReference>
<evidence type="ECO:0000313" key="18">
    <source>
        <dbReference type="Proteomes" id="UP000601435"/>
    </source>
</evidence>
<dbReference type="NCBIfam" id="TIGR01509">
    <property type="entry name" value="HAD-SF-IA-v3"/>
    <property type="match status" value="1"/>
</dbReference>
<evidence type="ECO:0000256" key="13">
    <source>
        <dbReference type="ARBA" id="ARBA00022842"/>
    </source>
</evidence>
<dbReference type="GO" id="GO:0006098">
    <property type="term" value="P:pentose-phosphate shunt"/>
    <property type="evidence" value="ECO:0007669"/>
    <property type="project" value="InterPro"/>
</dbReference>
<dbReference type="SFLD" id="SFLDG01135">
    <property type="entry name" value="C1.5.6:_HAD__Beta-PGM__Phospha"/>
    <property type="match status" value="1"/>
</dbReference>
<evidence type="ECO:0000313" key="17">
    <source>
        <dbReference type="EMBL" id="CAE7564904.1"/>
    </source>
</evidence>
<dbReference type="SUPFAM" id="SSF51366">
    <property type="entry name" value="Ribulose-phoshate binding barrel"/>
    <property type="match status" value="1"/>
</dbReference>
<dbReference type="InterPro" id="IPR041492">
    <property type="entry name" value="HAD_2"/>
</dbReference>
<dbReference type="Pfam" id="PF13419">
    <property type="entry name" value="HAD_2"/>
    <property type="match status" value="1"/>
</dbReference>
<dbReference type="InterPro" id="IPR026019">
    <property type="entry name" value="Ribul_P_3_epim"/>
</dbReference>
<dbReference type="PROSITE" id="PS01086">
    <property type="entry name" value="RIBUL_P_3_EPIMER_2"/>
    <property type="match status" value="1"/>
</dbReference>
<dbReference type="AlphaFoldDB" id="A0A812UGT8"/>
<comment type="cofactor">
    <cofactor evidence="4">
        <name>Co(2+)</name>
        <dbReference type="ChEBI" id="CHEBI:48828"/>
    </cofactor>
</comment>
<dbReference type="InterPro" id="IPR023198">
    <property type="entry name" value="PGP-like_dom2"/>
</dbReference>
<evidence type="ECO:0000256" key="11">
    <source>
        <dbReference type="ARBA" id="ARBA00022723"/>
    </source>
</evidence>
<dbReference type="GO" id="GO:0005975">
    <property type="term" value="P:carbohydrate metabolic process"/>
    <property type="evidence" value="ECO:0007669"/>
    <property type="project" value="InterPro"/>
</dbReference>
<dbReference type="EC" id="5.1.3.1" evidence="10"/>
<dbReference type="SUPFAM" id="SSF56784">
    <property type="entry name" value="HAD-like"/>
    <property type="match status" value="1"/>
</dbReference>
<dbReference type="Gene3D" id="1.10.150.240">
    <property type="entry name" value="Putative phosphatase, domain 2"/>
    <property type="match status" value="1"/>
</dbReference>
<evidence type="ECO:0000256" key="6">
    <source>
        <dbReference type="ARBA" id="ARBA00001954"/>
    </source>
</evidence>
<evidence type="ECO:0000256" key="3">
    <source>
        <dbReference type="ARBA" id="ARBA00001936"/>
    </source>
</evidence>
<evidence type="ECO:0000256" key="1">
    <source>
        <dbReference type="ARBA" id="ARBA00000830"/>
    </source>
</evidence>
<dbReference type="GO" id="GO:0046872">
    <property type="term" value="F:metal ion binding"/>
    <property type="evidence" value="ECO:0007669"/>
    <property type="project" value="UniProtKB-KW"/>
</dbReference>
<dbReference type="GO" id="GO:0005737">
    <property type="term" value="C:cytoplasm"/>
    <property type="evidence" value="ECO:0007669"/>
    <property type="project" value="UniProtKB-ARBA"/>
</dbReference>
<dbReference type="InterPro" id="IPR006439">
    <property type="entry name" value="HAD-SF_hydro_IA"/>
</dbReference>
<dbReference type="FunFam" id="3.20.20.70:FF:000004">
    <property type="entry name" value="Ribulose-phosphate 3-epimerase"/>
    <property type="match status" value="1"/>
</dbReference>
<comment type="cofactor">
    <cofactor evidence="3">
        <name>Mn(2+)</name>
        <dbReference type="ChEBI" id="CHEBI:29035"/>
    </cofactor>
</comment>
<dbReference type="GO" id="GO:0046295">
    <property type="term" value="P:glycolate biosynthetic process"/>
    <property type="evidence" value="ECO:0007669"/>
    <property type="project" value="UniProtKB-UniPathway"/>
</dbReference>
<gene>
    <name evidence="17" type="primary">rpe</name>
    <name evidence="17" type="ORF">SNEC2469_LOCUS16363</name>
</gene>
<name>A0A812UGT8_9DINO</name>
<organism evidence="17 18">
    <name type="scientific">Symbiodinium necroappetens</name>
    <dbReference type="NCBI Taxonomy" id="1628268"/>
    <lineage>
        <taxon>Eukaryota</taxon>
        <taxon>Sar</taxon>
        <taxon>Alveolata</taxon>
        <taxon>Dinophyceae</taxon>
        <taxon>Suessiales</taxon>
        <taxon>Symbiodiniaceae</taxon>
        <taxon>Symbiodinium</taxon>
    </lineage>
</organism>
<protein>
    <recommendedName>
        <fullName evidence="16">Pentose-5-phosphate 3-epimerase</fullName>
        <ecNumber evidence="9">3.1.3.18</ecNumber>
        <ecNumber evidence="10">5.1.3.1</ecNumber>
    </recommendedName>
</protein>
<reference evidence="17" key="1">
    <citation type="submission" date="2021-02" db="EMBL/GenBank/DDBJ databases">
        <authorList>
            <person name="Dougan E. K."/>
            <person name="Rhodes N."/>
            <person name="Thang M."/>
            <person name="Chan C."/>
        </authorList>
    </citation>
    <scope>NUCLEOTIDE SEQUENCE</scope>
</reference>
<dbReference type="EC" id="3.1.3.18" evidence="9"/>
<keyword evidence="14" id="KW-0413">Isomerase</keyword>
<comment type="pathway">
    <text evidence="7">Organic acid metabolism; glycolate biosynthesis; glycolate from 2-phosphoglycolate: step 1/1.</text>
</comment>
<keyword evidence="12" id="KW-0378">Hydrolase</keyword>
<dbReference type="Gene3D" id="3.40.50.1000">
    <property type="entry name" value="HAD superfamily/HAD-like"/>
    <property type="match status" value="1"/>
</dbReference>
<evidence type="ECO:0000256" key="7">
    <source>
        <dbReference type="ARBA" id="ARBA00004818"/>
    </source>
</evidence>
<dbReference type="NCBIfam" id="TIGR01163">
    <property type="entry name" value="rpe"/>
    <property type="match status" value="1"/>
</dbReference>
<dbReference type="InterPro" id="IPR036412">
    <property type="entry name" value="HAD-like_sf"/>
</dbReference>
<comment type="caution">
    <text evidence="17">The sequence shown here is derived from an EMBL/GenBank/DDBJ whole genome shotgun (WGS) entry which is preliminary data.</text>
</comment>
<dbReference type="EMBL" id="CAJNJA010026807">
    <property type="protein sequence ID" value="CAE7564904.1"/>
    <property type="molecule type" value="Genomic_DNA"/>
</dbReference>
<comment type="cofactor">
    <cofactor evidence="5">
        <name>Zn(2+)</name>
        <dbReference type="ChEBI" id="CHEBI:29105"/>
    </cofactor>
</comment>
<comment type="cofactor">
    <cofactor evidence="6">
        <name>Fe(2+)</name>
        <dbReference type="ChEBI" id="CHEBI:29033"/>
    </cofactor>
</comment>
<keyword evidence="13" id="KW-0460">Magnesium</keyword>
<accession>A0A812UGT8</accession>
<dbReference type="InterPro" id="IPR023214">
    <property type="entry name" value="HAD_sf"/>
</dbReference>
<dbReference type="Proteomes" id="UP000601435">
    <property type="component" value="Unassembled WGS sequence"/>
</dbReference>
<comment type="similarity">
    <text evidence="8">Belongs to the ribulose-phosphate 3-epimerase family.</text>
</comment>
<dbReference type="HAMAP" id="MF_02227">
    <property type="entry name" value="RPE"/>
    <property type="match status" value="1"/>
</dbReference>
<dbReference type="SFLD" id="SFLDS00003">
    <property type="entry name" value="Haloacid_Dehalogenase"/>
    <property type="match status" value="1"/>
</dbReference>
<dbReference type="NCBIfam" id="TIGR01549">
    <property type="entry name" value="HAD-SF-IA-v1"/>
    <property type="match status" value="1"/>
</dbReference>
<dbReference type="NCBIfam" id="NF004076">
    <property type="entry name" value="PRK05581.1-4"/>
    <property type="match status" value="1"/>
</dbReference>
<evidence type="ECO:0000256" key="16">
    <source>
        <dbReference type="ARBA" id="ARBA00030599"/>
    </source>
</evidence>
<keyword evidence="15" id="KW-0119">Carbohydrate metabolism</keyword>
<comment type="catalytic activity">
    <reaction evidence="1">
        <text>2-phosphoglycolate + H2O = glycolate + phosphate</text>
        <dbReference type="Rhea" id="RHEA:14369"/>
        <dbReference type="ChEBI" id="CHEBI:15377"/>
        <dbReference type="ChEBI" id="CHEBI:29805"/>
        <dbReference type="ChEBI" id="CHEBI:43474"/>
        <dbReference type="ChEBI" id="CHEBI:58033"/>
        <dbReference type="EC" id="3.1.3.18"/>
    </reaction>
</comment>
<dbReference type="PROSITE" id="PS01085">
    <property type="entry name" value="RIBUL_P_3_EPIMER_1"/>
    <property type="match status" value="1"/>
</dbReference>
<comment type="catalytic activity">
    <reaction evidence="2">
        <text>D-ribulose 5-phosphate = D-xylulose 5-phosphate</text>
        <dbReference type="Rhea" id="RHEA:13677"/>
        <dbReference type="ChEBI" id="CHEBI:57737"/>
        <dbReference type="ChEBI" id="CHEBI:58121"/>
        <dbReference type="EC" id="5.1.3.1"/>
    </reaction>
</comment>
<dbReference type="UniPathway" id="UPA00865">
    <property type="reaction ID" value="UER00834"/>
</dbReference>
<evidence type="ECO:0000256" key="8">
    <source>
        <dbReference type="ARBA" id="ARBA00009541"/>
    </source>
</evidence>
<dbReference type="InterPro" id="IPR000056">
    <property type="entry name" value="Ribul_P_3_epim-like"/>
</dbReference>
<dbReference type="PANTHER" id="PTHR11749">
    <property type="entry name" value="RIBULOSE-5-PHOSPHATE-3-EPIMERASE"/>
    <property type="match status" value="1"/>
</dbReference>